<keyword evidence="10" id="KW-1185">Reference proteome</keyword>
<evidence type="ECO:0000256" key="4">
    <source>
        <dbReference type="ARBA" id="ARBA00022989"/>
    </source>
</evidence>
<keyword evidence="4 8" id="KW-1133">Transmembrane helix</keyword>
<evidence type="ECO:0000313" key="9">
    <source>
        <dbReference type="EMBL" id="KDR16808.1"/>
    </source>
</evidence>
<proteinExistence type="predicted"/>
<dbReference type="eggNOG" id="KOG1052">
    <property type="taxonomic scope" value="Eukaryota"/>
</dbReference>
<sequence length="704" mass="80670">MYISFIGEGTMKFLVQKHQDKAIKEVVMIILTFFNIVCSTRANHVFTSAQRHILNCVSTIIHQHFTTDHTILLSVPSAEVVVAQPSIEISSFEADNEDLVELSLRSINEKCLWSLQISRPGVKMFENDLQVSDGRHNYIIYTWTDEEIGDVLTNVISEVEEMKTKALLNPHERFLVVILGTGNQSPSQAALSVLKELWSNYMILDVLILVCDITCQKFDSYEFPVTSTGGNKLLLYTWFPYHQSGEEVILLNTWDMKKHGNLFRDLDLFPNKIPNKINSRPLRVTTLDLEPFVELEETYTNENNEKMYKFKGPEIELLYVIMEHLNISLYYLPPPSNDMKYTDQLIVSIERVALGEADIAIGSLPLLLEAVSYVDFTTSYFITGDRWYVPCPRPLPRLKRIAGIFHETTWSMMVIVYLLVVIVTWGSAKLVSRKESYRYRSISRCFLNICSVFLGVPVPVLPRSSLTRSCFFSFVCYSLAMSTVFQTFLTSILVDPGLSDQIRSFDEILHSGIEFGYVKDSHLYYFPSGSELYGDEEVEKHGQNCSDYKECLSRVIIKGDYATLRSEIYADYFVAKTMPKRVKPLCSLDSRFKNYLVNIYVQKDNPLLNSFNKIISQALESGFADKAISDFNVVWRYGTPNNATGFDIEDTEDMYFVFAIEHLTPAFYILIFGYASSFVIFVGELVYWLGVGKLQNIILYHRKG</sequence>
<feature type="transmembrane region" description="Helical" evidence="8">
    <location>
        <begin position="472"/>
        <end position="494"/>
    </location>
</feature>
<name>A0A067R1U3_ZOONE</name>
<accession>A0A067R1U3</accession>
<evidence type="ECO:0000256" key="5">
    <source>
        <dbReference type="ARBA" id="ARBA00023136"/>
    </source>
</evidence>
<dbReference type="EMBL" id="KK852773">
    <property type="protein sequence ID" value="KDR16808.1"/>
    <property type="molecule type" value="Genomic_DNA"/>
</dbReference>
<dbReference type="InterPro" id="IPR052192">
    <property type="entry name" value="Insect_Ionotropic_Sensory_Rcpt"/>
</dbReference>
<evidence type="ECO:0000256" key="1">
    <source>
        <dbReference type="ARBA" id="ARBA00004651"/>
    </source>
</evidence>
<feature type="transmembrane region" description="Helical" evidence="8">
    <location>
        <begin position="410"/>
        <end position="430"/>
    </location>
</feature>
<dbReference type="SUPFAM" id="SSF53850">
    <property type="entry name" value="Periplasmic binding protein-like II"/>
    <property type="match status" value="1"/>
</dbReference>
<feature type="transmembrane region" description="Helical" evidence="8">
    <location>
        <begin position="442"/>
        <end position="460"/>
    </location>
</feature>
<keyword evidence="7" id="KW-0325">Glycoprotein</keyword>
<evidence type="ECO:0000256" key="3">
    <source>
        <dbReference type="ARBA" id="ARBA00022692"/>
    </source>
</evidence>
<keyword evidence="2" id="KW-1003">Cell membrane</keyword>
<dbReference type="Proteomes" id="UP000027135">
    <property type="component" value="Unassembled WGS sequence"/>
</dbReference>
<evidence type="ECO:0000256" key="8">
    <source>
        <dbReference type="SAM" id="Phobius"/>
    </source>
</evidence>
<comment type="subcellular location">
    <subcellularLocation>
        <location evidence="1">Cell membrane</location>
        <topology evidence="1">Multi-pass membrane protein</topology>
    </subcellularLocation>
</comment>
<evidence type="ECO:0000256" key="6">
    <source>
        <dbReference type="ARBA" id="ARBA00023170"/>
    </source>
</evidence>
<feature type="transmembrane region" description="Helical" evidence="8">
    <location>
        <begin position="666"/>
        <end position="689"/>
    </location>
</feature>
<dbReference type="AlphaFoldDB" id="A0A067R1U3"/>
<evidence type="ECO:0000256" key="7">
    <source>
        <dbReference type="ARBA" id="ARBA00023180"/>
    </source>
</evidence>
<protein>
    <recommendedName>
        <fullName evidence="11">Ionotropic glutamate receptor C-terminal domain-containing protein</fullName>
    </recommendedName>
</protein>
<keyword evidence="5 8" id="KW-0472">Membrane</keyword>
<dbReference type="FunCoup" id="A0A067R1U3">
    <property type="interactions" value="65"/>
</dbReference>
<evidence type="ECO:0000256" key="2">
    <source>
        <dbReference type="ARBA" id="ARBA00022475"/>
    </source>
</evidence>
<dbReference type="GO" id="GO:0005886">
    <property type="term" value="C:plasma membrane"/>
    <property type="evidence" value="ECO:0007669"/>
    <property type="project" value="UniProtKB-SubCell"/>
</dbReference>
<dbReference type="Gene3D" id="3.40.190.10">
    <property type="entry name" value="Periplasmic binding protein-like II"/>
    <property type="match status" value="1"/>
</dbReference>
<gene>
    <name evidence="9" type="ORF">L798_09473</name>
</gene>
<dbReference type="Gene3D" id="1.10.287.70">
    <property type="match status" value="1"/>
</dbReference>
<dbReference type="InParanoid" id="A0A067R1U3"/>
<dbReference type="PANTHER" id="PTHR42643">
    <property type="entry name" value="IONOTROPIC RECEPTOR 20A-RELATED"/>
    <property type="match status" value="1"/>
</dbReference>
<keyword evidence="6" id="KW-0675">Receptor</keyword>
<dbReference type="PANTHER" id="PTHR42643:SF30">
    <property type="entry name" value="IONOTROPIC RECEPTOR 40A-RELATED"/>
    <property type="match status" value="1"/>
</dbReference>
<evidence type="ECO:0008006" key="11">
    <source>
        <dbReference type="Google" id="ProtNLM"/>
    </source>
</evidence>
<keyword evidence="3 8" id="KW-0812">Transmembrane</keyword>
<evidence type="ECO:0000313" key="10">
    <source>
        <dbReference type="Proteomes" id="UP000027135"/>
    </source>
</evidence>
<organism evidence="9 10">
    <name type="scientific">Zootermopsis nevadensis</name>
    <name type="common">Dampwood termite</name>
    <dbReference type="NCBI Taxonomy" id="136037"/>
    <lineage>
        <taxon>Eukaryota</taxon>
        <taxon>Metazoa</taxon>
        <taxon>Ecdysozoa</taxon>
        <taxon>Arthropoda</taxon>
        <taxon>Hexapoda</taxon>
        <taxon>Insecta</taxon>
        <taxon>Pterygota</taxon>
        <taxon>Neoptera</taxon>
        <taxon>Polyneoptera</taxon>
        <taxon>Dictyoptera</taxon>
        <taxon>Blattodea</taxon>
        <taxon>Blattoidea</taxon>
        <taxon>Termitoidae</taxon>
        <taxon>Termopsidae</taxon>
        <taxon>Zootermopsis</taxon>
    </lineage>
</organism>
<reference evidence="9 10" key="1">
    <citation type="journal article" date="2014" name="Nat. Commun.">
        <title>Molecular traces of alternative social organization in a termite genome.</title>
        <authorList>
            <person name="Terrapon N."/>
            <person name="Li C."/>
            <person name="Robertson H.M."/>
            <person name="Ji L."/>
            <person name="Meng X."/>
            <person name="Booth W."/>
            <person name="Chen Z."/>
            <person name="Childers C.P."/>
            <person name="Glastad K.M."/>
            <person name="Gokhale K."/>
            <person name="Gowin J."/>
            <person name="Gronenberg W."/>
            <person name="Hermansen R.A."/>
            <person name="Hu H."/>
            <person name="Hunt B.G."/>
            <person name="Huylmans A.K."/>
            <person name="Khalil S.M."/>
            <person name="Mitchell R.D."/>
            <person name="Munoz-Torres M.C."/>
            <person name="Mustard J.A."/>
            <person name="Pan H."/>
            <person name="Reese J.T."/>
            <person name="Scharf M.E."/>
            <person name="Sun F."/>
            <person name="Vogel H."/>
            <person name="Xiao J."/>
            <person name="Yang W."/>
            <person name="Yang Z."/>
            <person name="Yang Z."/>
            <person name="Zhou J."/>
            <person name="Zhu J."/>
            <person name="Brent C.S."/>
            <person name="Elsik C.G."/>
            <person name="Goodisman M.A."/>
            <person name="Liberles D.A."/>
            <person name="Roe R.M."/>
            <person name="Vargo E.L."/>
            <person name="Vilcinskas A."/>
            <person name="Wang J."/>
            <person name="Bornberg-Bauer E."/>
            <person name="Korb J."/>
            <person name="Zhang G."/>
            <person name="Liebig J."/>
        </authorList>
    </citation>
    <scope>NUCLEOTIDE SEQUENCE [LARGE SCALE GENOMIC DNA]</scope>
    <source>
        <tissue evidence="9">Whole organism</tissue>
    </source>
</reference>